<keyword evidence="3" id="KW-1185">Reference proteome</keyword>
<dbReference type="EMBL" id="BONI01000018">
    <property type="protein sequence ID" value="GIG05934.1"/>
    <property type="molecule type" value="Genomic_DNA"/>
</dbReference>
<evidence type="ECO:0000256" key="1">
    <source>
        <dbReference type="SAM" id="MobiDB-lite"/>
    </source>
</evidence>
<organism evidence="2 3">
    <name type="scientific">Catellatospora coxensis</name>
    <dbReference type="NCBI Taxonomy" id="310354"/>
    <lineage>
        <taxon>Bacteria</taxon>
        <taxon>Bacillati</taxon>
        <taxon>Actinomycetota</taxon>
        <taxon>Actinomycetes</taxon>
        <taxon>Micromonosporales</taxon>
        <taxon>Micromonosporaceae</taxon>
        <taxon>Catellatospora</taxon>
    </lineage>
</organism>
<gene>
    <name evidence="2" type="ORF">Cco03nite_26340</name>
</gene>
<reference evidence="2 3" key="1">
    <citation type="submission" date="2021-01" db="EMBL/GenBank/DDBJ databases">
        <title>Whole genome shotgun sequence of Catellatospora coxensis NBRC 107359.</title>
        <authorList>
            <person name="Komaki H."/>
            <person name="Tamura T."/>
        </authorList>
    </citation>
    <scope>NUCLEOTIDE SEQUENCE [LARGE SCALE GENOMIC DNA]</scope>
    <source>
        <strain evidence="2 3">NBRC 107359</strain>
    </source>
</reference>
<dbReference type="AlphaFoldDB" id="A0A8J3KYU4"/>
<feature type="region of interest" description="Disordered" evidence="1">
    <location>
        <begin position="1"/>
        <end position="20"/>
    </location>
</feature>
<comment type="caution">
    <text evidence="2">The sequence shown here is derived from an EMBL/GenBank/DDBJ whole genome shotgun (WGS) entry which is preliminary data.</text>
</comment>
<evidence type="ECO:0000313" key="3">
    <source>
        <dbReference type="Proteomes" id="UP000630887"/>
    </source>
</evidence>
<protein>
    <submittedName>
        <fullName evidence="2">Uncharacterized protein</fullName>
    </submittedName>
</protein>
<evidence type="ECO:0000313" key="2">
    <source>
        <dbReference type="EMBL" id="GIG05934.1"/>
    </source>
</evidence>
<accession>A0A8J3KYU4</accession>
<proteinExistence type="predicted"/>
<sequence>MPGATADGPADRAASGDTAATDQLTTSAAAHARRAPGAGDHGLPLRPTARVRLNIAITALVVDSVPETPVAPDRRRHPNPSIVIPDVGSFCLVMTFVTRTRPENPVEPAAGRWDHDPMQIDFDARGRVVAPRNLMISEFGYEVNSCSPQQLEKPLFLWQGESMWTDEYGVVVERLDGGITHHPLVGWPRRVTGRRPRAVRPASEAQ</sequence>
<feature type="region of interest" description="Disordered" evidence="1">
    <location>
        <begin position="25"/>
        <end position="45"/>
    </location>
</feature>
<name>A0A8J3KYU4_9ACTN</name>
<dbReference type="Proteomes" id="UP000630887">
    <property type="component" value="Unassembled WGS sequence"/>
</dbReference>